<feature type="transmembrane region" description="Helical" evidence="12">
    <location>
        <begin position="43"/>
        <end position="65"/>
    </location>
</feature>
<dbReference type="PROSITE" id="PS51013">
    <property type="entry name" value="PANNEXIN"/>
    <property type="match status" value="1"/>
</dbReference>
<dbReference type="OrthoDB" id="10327542at2759"/>
<reference evidence="13" key="1">
    <citation type="journal article" date="2020" name="bioRxiv">
        <title>Chromosome-level reference genome of the European wasp spider Argiope bruennichi: a resource for studies on range expansion and evolutionary adaptation.</title>
        <authorList>
            <person name="Sheffer M.M."/>
            <person name="Hoppe A."/>
            <person name="Krehenwinkel H."/>
            <person name="Uhl G."/>
            <person name="Kuss A.W."/>
            <person name="Jensen L."/>
            <person name="Jensen C."/>
            <person name="Gillespie R.G."/>
            <person name="Hoff K.J."/>
            <person name="Prost S."/>
        </authorList>
    </citation>
    <scope>NUCLEOTIDE SEQUENCE</scope>
</reference>
<evidence type="ECO:0000256" key="8">
    <source>
        <dbReference type="ARBA" id="ARBA00022989"/>
    </source>
</evidence>
<sequence>MTISIPISIVLFLLGIAAFIVPFRNGIITDRFKAIIDNSIFRLHYRLTFGFLFAFSIFLSATTLIEEPMDQINDGDRVWKMLESSCMLSSEYNLSDIGLGNAYERSMGLNETILEREPSMMYFYQVVTLSLFVQGVLFLLPYRLWRALESGITQKMLDIYNSTLKNVEKGMVTGREGLVNRLAKIFNTIPDGWFYSLIIAEVLNFINVVGQIFFINSLFNGHFMGQNIPWYRSNLSNWEVECNHAVHLPMSGLKTKCFFEREVTPGDMRHIDAVCKFPRTSMDEKFYMFMTFWLLYIAALSASVLICRFFIVFSPRVRKFWTRSRVRLTYPECYEFIFRKSTLADWFLFDMLCKNFEPDEFNDLINDFAKKLEGKKFRKPVDNYI</sequence>
<dbReference type="EMBL" id="JABXBU010002227">
    <property type="protein sequence ID" value="KAF8773078.1"/>
    <property type="molecule type" value="Genomic_DNA"/>
</dbReference>
<dbReference type="GO" id="GO:0007602">
    <property type="term" value="P:phototransduction"/>
    <property type="evidence" value="ECO:0007669"/>
    <property type="project" value="TreeGrafter"/>
</dbReference>
<evidence type="ECO:0000256" key="11">
    <source>
        <dbReference type="ARBA" id="ARBA00023303"/>
    </source>
</evidence>
<keyword evidence="11 12" id="KW-0407">Ion channel</keyword>
<gene>
    <name evidence="12" type="primary">inx</name>
    <name evidence="13" type="ORF">HNY73_015772</name>
</gene>
<evidence type="ECO:0000256" key="9">
    <source>
        <dbReference type="ARBA" id="ARBA00023065"/>
    </source>
</evidence>
<dbReference type="GO" id="GO:0005243">
    <property type="term" value="F:gap junction channel activity"/>
    <property type="evidence" value="ECO:0007669"/>
    <property type="project" value="TreeGrafter"/>
</dbReference>
<feature type="transmembrane region" description="Helical" evidence="12">
    <location>
        <begin position="193"/>
        <end position="215"/>
    </location>
</feature>
<feature type="transmembrane region" description="Helical" evidence="12">
    <location>
        <begin position="6"/>
        <end position="23"/>
    </location>
</feature>
<dbReference type="AlphaFoldDB" id="A0A8T0EHK5"/>
<evidence type="ECO:0000256" key="7">
    <source>
        <dbReference type="ARBA" id="ARBA00022949"/>
    </source>
</evidence>
<dbReference type="Proteomes" id="UP000807504">
    <property type="component" value="Unassembled WGS sequence"/>
</dbReference>
<name>A0A8T0EHK5_ARGBR</name>
<dbReference type="GO" id="GO:0034220">
    <property type="term" value="P:monoatomic ion transmembrane transport"/>
    <property type="evidence" value="ECO:0007669"/>
    <property type="project" value="UniProtKB-KW"/>
</dbReference>
<evidence type="ECO:0000256" key="10">
    <source>
        <dbReference type="ARBA" id="ARBA00023136"/>
    </source>
</evidence>
<keyword evidence="10 12" id="KW-0472">Membrane</keyword>
<keyword evidence="7" id="KW-0965">Cell junction</keyword>
<evidence type="ECO:0000313" key="13">
    <source>
        <dbReference type="EMBL" id="KAF8773078.1"/>
    </source>
</evidence>
<dbReference type="GO" id="GO:0005921">
    <property type="term" value="C:gap junction"/>
    <property type="evidence" value="ECO:0007669"/>
    <property type="project" value="UniProtKB-SubCell"/>
</dbReference>
<evidence type="ECO:0000256" key="2">
    <source>
        <dbReference type="ARBA" id="ARBA00004651"/>
    </source>
</evidence>
<comment type="similarity">
    <text evidence="12">Belongs to the pannexin family.</text>
</comment>
<protein>
    <recommendedName>
        <fullName evidence="12">Innexin</fullName>
    </recommendedName>
</protein>
<accession>A0A8T0EHK5</accession>
<evidence type="ECO:0000256" key="4">
    <source>
        <dbReference type="ARBA" id="ARBA00022475"/>
    </source>
</evidence>
<keyword evidence="14" id="KW-1185">Reference proteome</keyword>
<evidence type="ECO:0000256" key="1">
    <source>
        <dbReference type="ARBA" id="ARBA00004610"/>
    </source>
</evidence>
<evidence type="ECO:0000313" key="14">
    <source>
        <dbReference type="Proteomes" id="UP000807504"/>
    </source>
</evidence>
<comment type="subcellular location">
    <subcellularLocation>
        <location evidence="1">Cell junction</location>
        <location evidence="1">Gap junction</location>
    </subcellularLocation>
    <subcellularLocation>
        <location evidence="2 12">Cell membrane</location>
        <topology evidence="2 12">Multi-pass membrane protein</topology>
    </subcellularLocation>
</comment>
<dbReference type="GO" id="GO:0005886">
    <property type="term" value="C:plasma membrane"/>
    <property type="evidence" value="ECO:0007669"/>
    <property type="project" value="UniProtKB-SubCell"/>
</dbReference>
<feature type="transmembrane region" description="Helical" evidence="12">
    <location>
        <begin position="122"/>
        <end position="145"/>
    </location>
</feature>
<proteinExistence type="inferred from homology"/>
<comment type="caution">
    <text evidence="13">The sequence shown here is derived from an EMBL/GenBank/DDBJ whole genome shotgun (WGS) entry which is preliminary data.</text>
</comment>
<evidence type="ECO:0000256" key="12">
    <source>
        <dbReference type="RuleBase" id="RU010713"/>
    </source>
</evidence>
<keyword evidence="8 12" id="KW-1133">Transmembrane helix</keyword>
<feature type="transmembrane region" description="Helical" evidence="12">
    <location>
        <begin position="286"/>
        <end position="313"/>
    </location>
</feature>
<evidence type="ECO:0000256" key="6">
    <source>
        <dbReference type="ARBA" id="ARBA00022868"/>
    </source>
</evidence>
<comment type="function">
    <text evidence="12">Structural component of the gap junctions.</text>
</comment>
<dbReference type="PANTHER" id="PTHR11893:SF41">
    <property type="entry name" value="INNEXIN INX2"/>
    <property type="match status" value="1"/>
</dbReference>
<keyword evidence="9 12" id="KW-0406">Ion transport</keyword>
<keyword evidence="4" id="KW-1003">Cell membrane</keyword>
<dbReference type="Pfam" id="PF00876">
    <property type="entry name" value="Innexin"/>
    <property type="match status" value="1"/>
</dbReference>
<comment type="caution">
    <text evidence="12">Lacks conserved residue(s) required for the propagation of feature annotation.</text>
</comment>
<reference evidence="13" key="2">
    <citation type="submission" date="2020-06" db="EMBL/GenBank/DDBJ databases">
        <authorList>
            <person name="Sheffer M."/>
        </authorList>
    </citation>
    <scope>NUCLEOTIDE SEQUENCE</scope>
</reference>
<keyword evidence="5 12" id="KW-0812">Transmembrane</keyword>
<organism evidence="13 14">
    <name type="scientific">Argiope bruennichi</name>
    <name type="common">Wasp spider</name>
    <name type="synonym">Aranea bruennichi</name>
    <dbReference type="NCBI Taxonomy" id="94029"/>
    <lineage>
        <taxon>Eukaryota</taxon>
        <taxon>Metazoa</taxon>
        <taxon>Ecdysozoa</taxon>
        <taxon>Arthropoda</taxon>
        <taxon>Chelicerata</taxon>
        <taxon>Arachnida</taxon>
        <taxon>Araneae</taxon>
        <taxon>Araneomorphae</taxon>
        <taxon>Entelegynae</taxon>
        <taxon>Araneoidea</taxon>
        <taxon>Araneidae</taxon>
        <taxon>Argiope</taxon>
    </lineage>
</organism>
<evidence type="ECO:0000256" key="3">
    <source>
        <dbReference type="ARBA" id="ARBA00022448"/>
    </source>
</evidence>
<dbReference type="InterPro" id="IPR000990">
    <property type="entry name" value="Innexin"/>
</dbReference>
<keyword evidence="3 12" id="KW-0813">Transport</keyword>
<evidence type="ECO:0000256" key="5">
    <source>
        <dbReference type="ARBA" id="ARBA00022692"/>
    </source>
</evidence>
<keyword evidence="6" id="KW-0303">Gap junction</keyword>
<dbReference type="PANTHER" id="PTHR11893">
    <property type="entry name" value="INNEXIN"/>
    <property type="match status" value="1"/>
</dbReference>